<dbReference type="InterPro" id="IPR007627">
    <property type="entry name" value="RNA_pol_sigma70_r2"/>
</dbReference>
<gene>
    <name evidence="7" type="ORF">DET52_103137</name>
</gene>
<dbReference type="OrthoDB" id="659855at2"/>
<proteinExistence type="inferred from homology"/>
<sequence>MFESICKEKVFSAIYRDFSKDVHDYLYYKFGARADIEDTVQAVFIKLWDNCKKVALDKARAFLFRVAKNTMLNQLKHEKVVLEYERLPAKSYTNETPEFLLEEEQFLKKYQAALSKLTEEQRVVFLLNKVEGKKFQEIADLLGITKKVVEYRIYTAFKIIKSEVKEIEKF</sequence>
<evidence type="ECO:0000313" key="8">
    <source>
        <dbReference type="Proteomes" id="UP000294848"/>
    </source>
</evidence>
<dbReference type="InterPro" id="IPR013249">
    <property type="entry name" value="RNA_pol_sigma70_r4_t2"/>
</dbReference>
<feature type="domain" description="RNA polymerase sigma factor 70 region 4 type 2" evidence="6">
    <location>
        <begin position="109"/>
        <end position="158"/>
    </location>
</feature>
<dbReference type="InterPro" id="IPR014284">
    <property type="entry name" value="RNA_pol_sigma-70_dom"/>
</dbReference>
<dbReference type="Gene3D" id="1.10.1740.10">
    <property type="match status" value="1"/>
</dbReference>
<protein>
    <submittedName>
        <fullName evidence="7">RNA polymerase sigma-70 factor (ECF subfamily)</fullName>
    </submittedName>
</protein>
<dbReference type="GO" id="GO:0016987">
    <property type="term" value="F:sigma factor activity"/>
    <property type="evidence" value="ECO:0007669"/>
    <property type="project" value="UniProtKB-KW"/>
</dbReference>
<feature type="domain" description="RNA polymerase sigma-70 region 2" evidence="5">
    <location>
        <begin position="14"/>
        <end position="78"/>
    </location>
</feature>
<dbReference type="Proteomes" id="UP000294848">
    <property type="component" value="Unassembled WGS sequence"/>
</dbReference>
<evidence type="ECO:0000256" key="4">
    <source>
        <dbReference type="ARBA" id="ARBA00023163"/>
    </source>
</evidence>
<dbReference type="PANTHER" id="PTHR43133">
    <property type="entry name" value="RNA POLYMERASE ECF-TYPE SIGMA FACTO"/>
    <property type="match status" value="1"/>
</dbReference>
<dbReference type="NCBIfam" id="TIGR02937">
    <property type="entry name" value="sigma70-ECF"/>
    <property type="match status" value="1"/>
</dbReference>
<evidence type="ECO:0000313" key="7">
    <source>
        <dbReference type="EMBL" id="TDO03196.1"/>
    </source>
</evidence>
<dbReference type="SUPFAM" id="SSF88946">
    <property type="entry name" value="Sigma2 domain of RNA polymerase sigma factors"/>
    <property type="match status" value="1"/>
</dbReference>
<dbReference type="InterPro" id="IPR036388">
    <property type="entry name" value="WH-like_DNA-bd_sf"/>
</dbReference>
<evidence type="ECO:0000259" key="5">
    <source>
        <dbReference type="Pfam" id="PF04542"/>
    </source>
</evidence>
<reference evidence="7 8" key="1">
    <citation type="submission" date="2019-03" db="EMBL/GenBank/DDBJ databases">
        <title>Freshwater and sediment microbial communities from various areas in North America, analyzing microbe dynamics in response to fracking.</title>
        <authorList>
            <person name="Lamendella R."/>
        </authorList>
    </citation>
    <scope>NUCLEOTIDE SEQUENCE [LARGE SCALE GENOMIC DNA]</scope>
    <source>
        <strain evidence="7 8">114D</strain>
    </source>
</reference>
<keyword evidence="4" id="KW-0804">Transcription</keyword>
<evidence type="ECO:0000256" key="2">
    <source>
        <dbReference type="ARBA" id="ARBA00023015"/>
    </source>
</evidence>
<dbReference type="Gene3D" id="1.10.10.10">
    <property type="entry name" value="Winged helix-like DNA-binding domain superfamily/Winged helix DNA-binding domain"/>
    <property type="match status" value="1"/>
</dbReference>
<evidence type="ECO:0000256" key="3">
    <source>
        <dbReference type="ARBA" id="ARBA00023082"/>
    </source>
</evidence>
<accession>A0A4R6H6R0</accession>
<dbReference type="Pfam" id="PF08281">
    <property type="entry name" value="Sigma70_r4_2"/>
    <property type="match status" value="1"/>
</dbReference>
<dbReference type="Pfam" id="PF04542">
    <property type="entry name" value="Sigma70_r2"/>
    <property type="match status" value="1"/>
</dbReference>
<name>A0A4R6H6R0_9BACT</name>
<comment type="similarity">
    <text evidence="1">Belongs to the sigma-70 factor family. ECF subfamily.</text>
</comment>
<dbReference type="InterPro" id="IPR039425">
    <property type="entry name" value="RNA_pol_sigma-70-like"/>
</dbReference>
<evidence type="ECO:0000256" key="1">
    <source>
        <dbReference type="ARBA" id="ARBA00010641"/>
    </source>
</evidence>
<dbReference type="EMBL" id="SNWI01000003">
    <property type="protein sequence ID" value="TDO03196.1"/>
    <property type="molecule type" value="Genomic_DNA"/>
</dbReference>
<dbReference type="RefSeq" id="WP_133464571.1">
    <property type="nucleotide sequence ID" value="NZ_SNWI01000003.1"/>
</dbReference>
<dbReference type="GO" id="GO:0006352">
    <property type="term" value="P:DNA-templated transcription initiation"/>
    <property type="evidence" value="ECO:0007669"/>
    <property type="project" value="InterPro"/>
</dbReference>
<dbReference type="PANTHER" id="PTHR43133:SF46">
    <property type="entry name" value="RNA POLYMERASE SIGMA-70 FACTOR ECF SUBFAMILY"/>
    <property type="match status" value="1"/>
</dbReference>
<organism evidence="7 8">
    <name type="scientific">Sunxiuqinia elliptica</name>
    <dbReference type="NCBI Taxonomy" id="655355"/>
    <lineage>
        <taxon>Bacteria</taxon>
        <taxon>Pseudomonadati</taxon>
        <taxon>Bacteroidota</taxon>
        <taxon>Bacteroidia</taxon>
        <taxon>Marinilabiliales</taxon>
        <taxon>Prolixibacteraceae</taxon>
        <taxon>Sunxiuqinia</taxon>
    </lineage>
</organism>
<dbReference type="GO" id="GO:0003677">
    <property type="term" value="F:DNA binding"/>
    <property type="evidence" value="ECO:0007669"/>
    <property type="project" value="InterPro"/>
</dbReference>
<dbReference type="AlphaFoldDB" id="A0A4R6H6R0"/>
<dbReference type="InterPro" id="IPR013324">
    <property type="entry name" value="RNA_pol_sigma_r3/r4-like"/>
</dbReference>
<dbReference type="InterPro" id="IPR013325">
    <property type="entry name" value="RNA_pol_sigma_r2"/>
</dbReference>
<dbReference type="SUPFAM" id="SSF88659">
    <property type="entry name" value="Sigma3 and sigma4 domains of RNA polymerase sigma factors"/>
    <property type="match status" value="1"/>
</dbReference>
<comment type="caution">
    <text evidence="7">The sequence shown here is derived from an EMBL/GenBank/DDBJ whole genome shotgun (WGS) entry which is preliminary data.</text>
</comment>
<keyword evidence="2" id="KW-0805">Transcription regulation</keyword>
<evidence type="ECO:0000259" key="6">
    <source>
        <dbReference type="Pfam" id="PF08281"/>
    </source>
</evidence>
<keyword evidence="3" id="KW-0731">Sigma factor</keyword>